<dbReference type="OrthoDB" id="69229at2759"/>
<evidence type="ECO:0000256" key="4">
    <source>
        <dbReference type="SAM" id="Phobius"/>
    </source>
</evidence>
<dbReference type="Proteomes" id="UP000504615">
    <property type="component" value="Unplaced"/>
</dbReference>
<feature type="domain" description="CHHC U11-48K-type" evidence="5">
    <location>
        <begin position="50"/>
        <end position="77"/>
    </location>
</feature>
<dbReference type="GO" id="GO:0008270">
    <property type="term" value="F:zinc ion binding"/>
    <property type="evidence" value="ECO:0007669"/>
    <property type="project" value="UniProtKB-KW"/>
</dbReference>
<dbReference type="Pfam" id="PF05253">
    <property type="entry name" value="zf-U11-48K"/>
    <property type="match status" value="1"/>
</dbReference>
<gene>
    <name evidence="7" type="primary">LOC105423717</name>
</gene>
<name>A0A8N1S584_9HYME</name>
<feature type="transmembrane region" description="Helical" evidence="4">
    <location>
        <begin position="136"/>
        <end position="156"/>
    </location>
</feature>
<keyword evidence="6" id="KW-1185">Reference proteome</keyword>
<keyword evidence="4" id="KW-1133">Transmembrane helix</keyword>
<evidence type="ECO:0000313" key="7">
    <source>
        <dbReference type="RefSeq" id="XP_025073247.1"/>
    </source>
</evidence>
<keyword evidence="1" id="KW-0479">Metal-binding</keyword>
<evidence type="ECO:0000259" key="5">
    <source>
        <dbReference type="PROSITE" id="PS51800"/>
    </source>
</evidence>
<evidence type="ECO:0000256" key="2">
    <source>
        <dbReference type="ARBA" id="ARBA00022771"/>
    </source>
</evidence>
<keyword evidence="4" id="KW-0812">Transmembrane</keyword>
<evidence type="ECO:0000256" key="3">
    <source>
        <dbReference type="ARBA" id="ARBA00022833"/>
    </source>
</evidence>
<keyword evidence="3" id="KW-0862">Zinc</keyword>
<dbReference type="RefSeq" id="XP_025073247.1">
    <property type="nucleotide sequence ID" value="XM_025217462.1"/>
</dbReference>
<dbReference type="AlphaFoldDB" id="A0A8N1S584"/>
<dbReference type="PROSITE" id="PS51800">
    <property type="entry name" value="ZF_CHHC_U11_48K"/>
    <property type="match status" value="1"/>
</dbReference>
<accession>A0A8N1S584</accession>
<dbReference type="InterPro" id="IPR036236">
    <property type="entry name" value="Znf_C2H2_sf"/>
</dbReference>
<evidence type="ECO:0000256" key="1">
    <source>
        <dbReference type="ARBA" id="ARBA00022723"/>
    </source>
</evidence>
<proteinExistence type="predicted"/>
<sequence>MLKNINESRKQQLEELESFTNAINEKIANIVETLGWTVESVTNMVNDKEYLTCPYDPSHRLTEKSLNDHLASCQWKAEGYGKLDVPLSEPFFPTDSPLCIKIDKQLQEQILKKAKEQNPAMQIASCDCYTWCRINISFYIFFIGYFITIYYIRYIIFVI</sequence>
<dbReference type="GeneID" id="105423717"/>
<reference evidence="7" key="1">
    <citation type="submission" date="2025-08" db="UniProtKB">
        <authorList>
            <consortium name="RefSeq"/>
        </authorList>
    </citation>
    <scope>IDENTIFICATION</scope>
</reference>
<dbReference type="SUPFAM" id="SSF57667">
    <property type="entry name" value="beta-beta-alpha zinc fingers"/>
    <property type="match status" value="1"/>
</dbReference>
<protein>
    <submittedName>
        <fullName evidence="7">U11/U12 small nuclear ribonucleoprotein 48 kDa protein-like isoform X2</fullName>
    </submittedName>
</protein>
<dbReference type="InterPro" id="IPR022776">
    <property type="entry name" value="TRM13/UPF0224_CHHC_Znf_dom"/>
</dbReference>
<keyword evidence="4" id="KW-0472">Membrane</keyword>
<organism evidence="6 7">
    <name type="scientific">Pogonomyrmex barbatus</name>
    <name type="common">red harvester ant</name>
    <dbReference type="NCBI Taxonomy" id="144034"/>
    <lineage>
        <taxon>Eukaryota</taxon>
        <taxon>Metazoa</taxon>
        <taxon>Ecdysozoa</taxon>
        <taxon>Arthropoda</taxon>
        <taxon>Hexapoda</taxon>
        <taxon>Insecta</taxon>
        <taxon>Pterygota</taxon>
        <taxon>Neoptera</taxon>
        <taxon>Endopterygota</taxon>
        <taxon>Hymenoptera</taxon>
        <taxon>Apocrita</taxon>
        <taxon>Aculeata</taxon>
        <taxon>Formicoidea</taxon>
        <taxon>Formicidae</taxon>
        <taxon>Myrmicinae</taxon>
        <taxon>Pogonomyrmex</taxon>
    </lineage>
</organism>
<keyword evidence="2" id="KW-0863">Zinc-finger</keyword>
<evidence type="ECO:0000313" key="6">
    <source>
        <dbReference type="Proteomes" id="UP000504615"/>
    </source>
</evidence>